<organism evidence="2 3">
    <name type="scientific">Burkholderia plantarii</name>
    <dbReference type="NCBI Taxonomy" id="41899"/>
    <lineage>
        <taxon>Bacteria</taxon>
        <taxon>Pseudomonadati</taxon>
        <taxon>Pseudomonadota</taxon>
        <taxon>Betaproteobacteria</taxon>
        <taxon>Burkholderiales</taxon>
        <taxon>Burkholderiaceae</taxon>
        <taxon>Burkholderia</taxon>
    </lineage>
</organism>
<reference evidence="3" key="1">
    <citation type="submission" date="2011-03" db="EMBL/GenBank/DDBJ databases">
        <authorList>
            <person name="Voget S."/>
            <person name="Streit W.R."/>
            <person name="Jaeger K.E."/>
            <person name="Daniel R."/>
        </authorList>
    </citation>
    <scope>NUCLEOTIDE SEQUENCE [LARGE SCALE GENOMIC DNA]</scope>
    <source>
        <strain evidence="3">PG1</strain>
    </source>
</reference>
<evidence type="ECO:0000313" key="2">
    <source>
        <dbReference type="EMBL" id="AJK49957.1"/>
    </source>
</evidence>
<evidence type="ECO:0000313" key="3">
    <source>
        <dbReference type="Proteomes" id="UP000031838"/>
    </source>
</evidence>
<evidence type="ECO:0000256" key="1">
    <source>
        <dbReference type="SAM" id="SignalP"/>
    </source>
</evidence>
<keyword evidence="3" id="KW-1185">Reference proteome</keyword>
<dbReference type="Proteomes" id="UP000031838">
    <property type="component" value="Chromosome 2"/>
</dbReference>
<dbReference type="RefSeq" id="WP_042628308.1">
    <property type="nucleotide sequence ID" value="NZ_CP002581.1"/>
</dbReference>
<reference evidence="2 3" key="2">
    <citation type="journal article" date="2016" name="Appl. Microbiol. Biotechnol.">
        <title>Mutations improving production and secretion of extracellular lipase by Burkholderia glumae PG1.</title>
        <authorList>
            <person name="Knapp A."/>
            <person name="Voget S."/>
            <person name="Gao R."/>
            <person name="Zaburannyi N."/>
            <person name="Krysciak D."/>
            <person name="Breuer M."/>
            <person name="Hauer B."/>
            <person name="Streit W.R."/>
            <person name="Muller R."/>
            <person name="Daniel R."/>
            <person name="Jaeger K.E."/>
        </authorList>
    </citation>
    <scope>NUCLEOTIDE SEQUENCE [LARGE SCALE GENOMIC DNA]</scope>
    <source>
        <strain evidence="2 3">PG1</strain>
    </source>
</reference>
<dbReference type="KEGG" id="bgp:BGL_2c18910"/>
<dbReference type="EMBL" id="CP002581">
    <property type="protein sequence ID" value="AJK49957.1"/>
    <property type="molecule type" value="Genomic_DNA"/>
</dbReference>
<accession>A0A0B6RX82</accession>
<name>A0A0B6RX82_BURPL</name>
<gene>
    <name evidence="2" type="ORF">BGL_2c18910</name>
</gene>
<keyword evidence="1" id="KW-0732">Signal</keyword>
<dbReference type="HOGENOM" id="CLU_1591491_0_0_4"/>
<dbReference type="AlphaFoldDB" id="A0A0B6RX82"/>
<feature type="chain" id="PRO_5002124581" evidence="1">
    <location>
        <begin position="21"/>
        <end position="173"/>
    </location>
</feature>
<protein>
    <submittedName>
        <fullName evidence="2">PPE-repeat protein</fullName>
    </submittedName>
</protein>
<dbReference type="OrthoDB" id="7190904at2"/>
<proteinExistence type="predicted"/>
<feature type="signal peptide" evidence="1">
    <location>
        <begin position="1"/>
        <end position="20"/>
    </location>
</feature>
<sequence length="173" mass="16741">MTIRKVASLVVALAVSSALAAPAFAVTVTLANGNPLSSSGEPFSATGATTLTKGSISTSCTATFNGIITSTGAVTITSTTFGGGGLCGLISGSATSTAPWTGQAVSPTQLTISNVQVSASLLGTCGPSPVSTTFNNAQSGTTPPSSLTFNGATLTPNCTVSGIVTTSPAFSVQ</sequence>